<accession>A0ABW3ZMP0</accession>
<dbReference type="Gene3D" id="3.40.50.450">
    <property type="match status" value="1"/>
</dbReference>
<evidence type="ECO:0000313" key="4">
    <source>
        <dbReference type="EMBL" id="MFD1344405.1"/>
    </source>
</evidence>
<comment type="caution">
    <text evidence="4">The sequence shown here is derived from an EMBL/GenBank/DDBJ whole genome shotgun (WGS) entry which is preliminary data.</text>
</comment>
<dbReference type="InterPro" id="IPR003488">
    <property type="entry name" value="DprA"/>
</dbReference>
<dbReference type="Pfam" id="PF17782">
    <property type="entry name" value="WHD_DprA"/>
    <property type="match status" value="1"/>
</dbReference>
<feature type="domain" description="DprA winged helix" evidence="3">
    <location>
        <begin position="150"/>
        <end position="207"/>
    </location>
</feature>
<feature type="domain" description="Smf/DprA SLOG" evidence="2">
    <location>
        <begin position="1"/>
        <end position="121"/>
    </location>
</feature>
<proteinExistence type="inferred from homology"/>
<dbReference type="RefSeq" id="WP_386805984.1">
    <property type="nucleotide sequence ID" value="NZ_JBHTMU010000048.1"/>
</dbReference>
<evidence type="ECO:0000313" key="5">
    <source>
        <dbReference type="Proteomes" id="UP001597135"/>
    </source>
</evidence>
<dbReference type="SUPFAM" id="SSF102405">
    <property type="entry name" value="MCP/YpsA-like"/>
    <property type="match status" value="1"/>
</dbReference>
<evidence type="ECO:0000259" key="2">
    <source>
        <dbReference type="Pfam" id="PF02481"/>
    </source>
</evidence>
<comment type="similarity">
    <text evidence="1">Belongs to the DprA/Smf family.</text>
</comment>
<feature type="non-terminal residue" evidence="4">
    <location>
        <position position="1"/>
    </location>
</feature>
<dbReference type="InterPro" id="IPR041614">
    <property type="entry name" value="DprA_WH"/>
</dbReference>
<dbReference type="InterPro" id="IPR057666">
    <property type="entry name" value="DrpA_SLOG"/>
</dbReference>
<evidence type="ECO:0000256" key="1">
    <source>
        <dbReference type="ARBA" id="ARBA00006525"/>
    </source>
</evidence>
<evidence type="ECO:0000259" key="3">
    <source>
        <dbReference type="Pfam" id="PF17782"/>
    </source>
</evidence>
<dbReference type="Pfam" id="PF02481">
    <property type="entry name" value="DNA_processg_A"/>
    <property type="match status" value="1"/>
</dbReference>
<dbReference type="Proteomes" id="UP001597135">
    <property type="component" value="Unassembled WGS sequence"/>
</dbReference>
<dbReference type="InterPro" id="IPR036388">
    <property type="entry name" value="WH-like_DNA-bd_sf"/>
</dbReference>
<dbReference type="Gene3D" id="1.10.10.10">
    <property type="entry name" value="Winged helix-like DNA-binding domain superfamily/Winged helix DNA-binding domain"/>
    <property type="match status" value="1"/>
</dbReference>
<dbReference type="EMBL" id="JBHTMU010000048">
    <property type="protein sequence ID" value="MFD1344405.1"/>
    <property type="molecule type" value="Genomic_DNA"/>
</dbReference>
<reference evidence="5" key="1">
    <citation type="journal article" date="2019" name="Int. J. Syst. Evol. Microbiol.">
        <title>The Global Catalogue of Microorganisms (GCM) 10K type strain sequencing project: providing services to taxonomists for standard genome sequencing and annotation.</title>
        <authorList>
            <consortium name="The Broad Institute Genomics Platform"/>
            <consortium name="The Broad Institute Genome Sequencing Center for Infectious Disease"/>
            <person name="Wu L."/>
            <person name="Ma J."/>
        </authorList>
    </citation>
    <scope>NUCLEOTIDE SEQUENCE [LARGE SCALE GENOMIC DNA]</scope>
    <source>
        <strain evidence="5">CCUG 62953</strain>
    </source>
</reference>
<organism evidence="4 5">
    <name type="scientific">Litorisediminicola beolgyonensis</name>
    <dbReference type="NCBI Taxonomy" id="1173614"/>
    <lineage>
        <taxon>Bacteria</taxon>
        <taxon>Pseudomonadati</taxon>
        <taxon>Pseudomonadota</taxon>
        <taxon>Alphaproteobacteria</taxon>
        <taxon>Rhodobacterales</taxon>
        <taxon>Paracoccaceae</taxon>
        <taxon>Litorisediminicola</taxon>
    </lineage>
</organism>
<gene>
    <name evidence="4" type="ORF">ACFQ4E_18390</name>
</gene>
<protein>
    <submittedName>
        <fullName evidence="4">DNA-processing protein DprA</fullName>
    </submittedName>
</protein>
<name>A0ABW3ZMP0_9RHOB</name>
<dbReference type="PANTHER" id="PTHR43022">
    <property type="entry name" value="PROTEIN SMF"/>
    <property type="match status" value="1"/>
</dbReference>
<sequence length="212" mass="22145">TIAVQAGGVDVLYPRETAALAADMPAAGGLRLSEQPMGLAPQARHFPLRNRLISGLAQAVVVIEAAGRSGSLITADAALEQGCEVLAVPGHPFDARAGGCNRLIRDGARLVRGAEDVLEALGAMPVQRSLPLEPPAQPARVQSQRSVDAAKDLRRVAALHREILDRLGPSPIAEDQLIRDLGRGASEVTSVLTELEIDGAVCRQPGGLLSRA</sequence>
<dbReference type="PANTHER" id="PTHR43022:SF1">
    <property type="entry name" value="PROTEIN SMF"/>
    <property type="match status" value="1"/>
</dbReference>
<keyword evidence="5" id="KW-1185">Reference proteome</keyword>